<comment type="caution">
    <text evidence="3">The sequence shown here is derived from an EMBL/GenBank/DDBJ whole genome shotgun (WGS) entry which is preliminary data.</text>
</comment>
<keyword evidence="2" id="KW-0560">Oxidoreductase</keyword>
<accession>A0ABV7INI6</accession>
<dbReference type="EMBL" id="JBHRTQ010000001">
    <property type="protein sequence ID" value="MFC3172826.1"/>
    <property type="molecule type" value="Genomic_DNA"/>
</dbReference>
<keyword evidence="2" id="KW-0503">Monooxygenase</keyword>
<dbReference type="Gene3D" id="1.10.630.10">
    <property type="entry name" value="Cytochrome P450"/>
    <property type="match status" value="1"/>
</dbReference>
<dbReference type="Proteomes" id="UP001595604">
    <property type="component" value="Unassembled WGS sequence"/>
</dbReference>
<evidence type="ECO:0000313" key="3">
    <source>
        <dbReference type="EMBL" id="MFC3172826.1"/>
    </source>
</evidence>
<dbReference type="InterPro" id="IPR036396">
    <property type="entry name" value="Cyt_P450_sf"/>
</dbReference>
<evidence type="ECO:0000256" key="1">
    <source>
        <dbReference type="ARBA" id="ARBA00010617"/>
    </source>
</evidence>
<keyword evidence="2" id="KW-0479">Metal-binding</keyword>
<gene>
    <name evidence="3" type="ORF">ACFOD9_01025</name>
</gene>
<dbReference type="CDD" id="cd11033">
    <property type="entry name" value="CYP142-like"/>
    <property type="match status" value="1"/>
</dbReference>
<keyword evidence="4" id="KW-1185">Reference proteome</keyword>
<keyword evidence="2" id="KW-0408">Iron</keyword>
<keyword evidence="2" id="KW-0349">Heme</keyword>
<evidence type="ECO:0000256" key="2">
    <source>
        <dbReference type="RuleBase" id="RU000461"/>
    </source>
</evidence>
<sequence length="418" mass="47572">MSSPREEVASAIRDIPIEQLSPARDAMFAADTIYPVFDRLRAEDPVHFVDDPVYGPFWSITRHDDIVAVESNYEAFSSAKGTALLSIESQANATNLAHRHFMEMDPPEHGLQRRTILPVVAPSNLVRLKPLIRERAAQILDSLPIGEEFDWVDLVSKELTSMMLATLLDFPQEDRRKLTFWSDVLTNAPGFGPVTSWEQKRTEIQKFHAAILELRELRRQSPPSFDLVSMLVHGEHTKDVDVDQYIMNMSLLLIGGNDTTRNTISGSLNALNLFPEEFRKLRANPALIPSMVAESIRWQTPIAHMIRTATRDTELRGKLIRAGERVVLWYVSANRDDLVIPDPYSYVIDRENPRPYLAFGYGIHRCLGNGLATLQLTIIWEEILKRFPEIRVTGTPRRTHSVRFRGFESLPVTIPARI</sequence>
<reference evidence="4" key="1">
    <citation type="journal article" date="2019" name="Int. J. Syst. Evol. Microbiol.">
        <title>The Global Catalogue of Microorganisms (GCM) 10K type strain sequencing project: providing services to taxonomists for standard genome sequencing and annotation.</title>
        <authorList>
            <consortium name="The Broad Institute Genomics Platform"/>
            <consortium name="The Broad Institute Genome Sequencing Center for Infectious Disease"/>
            <person name="Wu L."/>
            <person name="Ma J."/>
        </authorList>
    </citation>
    <scope>NUCLEOTIDE SEQUENCE [LARGE SCALE GENOMIC DNA]</scope>
    <source>
        <strain evidence="4">KCTC 42984</strain>
    </source>
</reference>
<evidence type="ECO:0000313" key="4">
    <source>
        <dbReference type="Proteomes" id="UP001595604"/>
    </source>
</evidence>
<organism evidence="3 4">
    <name type="scientific">Novosphingobium bradum</name>
    <dbReference type="NCBI Taxonomy" id="1737444"/>
    <lineage>
        <taxon>Bacteria</taxon>
        <taxon>Pseudomonadati</taxon>
        <taxon>Pseudomonadota</taxon>
        <taxon>Alphaproteobacteria</taxon>
        <taxon>Sphingomonadales</taxon>
        <taxon>Sphingomonadaceae</taxon>
        <taxon>Novosphingobium</taxon>
    </lineage>
</organism>
<dbReference type="Pfam" id="PF00067">
    <property type="entry name" value="p450"/>
    <property type="match status" value="1"/>
</dbReference>
<dbReference type="InterPro" id="IPR002397">
    <property type="entry name" value="Cyt_P450_B"/>
</dbReference>
<dbReference type="PRINTS" id="PR00359">
    <property type="entry name" value="BP450"/>
</dbReference>
<dbReference type="PANTHER" id="PTHR46696">
    <property type="entry name" value="P450, PUTATIVE (EUROFUNG)-RELATED"/>
    <property type="match status" value="1"/>
</dbReference>
<proteinExistence type="inferred from homology"/>
<dbReference type="SUPFAM" id="SSF48264">
    <property type="entry name" value="Cytochrome P450"/>
    <property type="match status" value="1"/>
</dbReference>
<dbReference type="RefSeq" id="WP_379508252.1">
    <property type="nucleotide sequence ID" value="NZ_JBHRTQ010000001.1"/>
</dbReference>
<comment type="similarity">
    <text evidence="1 2">Belongs to the cytochrome P450 family.</text>
</comment>
<dbReference type="PROSITE" id="PS00086">
    <property type="entry name" value="CYTOCHROME_P450"/>
    <property type="match status" value="1"/>
</dbReference>
<protein>
    <submittedName>
        <fullName evidence="3">Cytochrome P450</fullName>
    </submittedName>
</protein>
<name>A0ABV7INI6_9SPHN</name>
<dbReference type="InterPro" id="IPR017972">
    <property type="entry name" value="Cyt_P450_CS"/>
</dbReference>
<dbReference type="PANTHER" id="PTHR46696:SF1">
    <property type="entry name" value="CYTOCHROME P450 YJIB-RELATED"/>
    <property type="match status" value="1"/>
</dbReference>
<dbReference type="InterPro" id="IPR001128">
    <property type="entry name" value="Cyt_P450"/>
</dbReference>